<dbReference type="Gene3D" id="1.10.10.10">
    <property type="entry name" value="Winged helix-like DNA-binding domain superfamily/Winged helix DNA-binding domain"/>
    <property type="match status" value="1"/>
</dbReference>
<dbReference type="SUPFAM" id="SSF48008">
    <property type="entry name" value="GntR ligand-binding domain-like"/>
    <property type="match status" value="1"/>
</dbReference>
<reference evidence="5 6" key="1">
    <citation type="journal article" date="2019" name="Int. J. Syst. Evol. Microbiol.">
        <title>The Global Catalogue of Microorganisms (GCM) 10K type strain sequencing project: providing services to taxonomists for standard genome sequencing and annotation.</title>
        <authorList>
            <consortium name="The Broad Institute Genomics Platform"/>
            <consortium name="The Broad Institute Genome Sequencing Center for Infectious Disease"/>
            <person name="Wu L."/>
            <person name="Ma J."/>
        </authorList>
    </citation>
    <scope>NUCLEOTIDE SEQUENCE [LARGE SCALE GENOMIC DNA]</scope>
    <source>
        <strain evidence="5 6">JCM 9383</strain>
    </source>
</reference>
<protein>
    <submittedName>
        <fullName evidence="5">FadR/GntR family transcriptional regulator</fullName>
    </submittedName>
</protein>
<dbReference type="PRINTS" id="PR00035">
    <property type="entry name" value="HTHGNTR"/>
</dbReference>
<dbReference type="Pfam" id="PF00392">
    <property type="entry name" value="GntR"/>
    <property type="match status" value="1"/>
</dbReference>
<gene>
    <name evidence="5" type="ORF">GCM10010470_31920</name>
</gene>
<dbReference type="InterPro" id="IPR000524">
    <property type="entry name" value="Tscrpt_reg_HTH_GntR"/>
</dbReference>
<proteinExistence type="predicted"/>
<dbReference type="InterPro" id="IPR036390">
    <property type="entry name" value="WH_DNA-bd_sf"/>
</dbReference>
<feature type="domain" description="HTH gntR-type" evidence="4">
    <location>
        <begin position="2"/>
        <end position="70"/>
    </location>
</feature>
<evidence type="ECO:0000313" key="6">
    <source>
        <dbReference type="Proteomes" id="UP001500979"/>
    </source>
</evidence>
<dbReference type="SUPFAM" id="SSF46785">
    <property type="entry name" value="Winged helix' DNA-binding domain"/>
    <property type="match status" value="1"/>
</dbReference>
<keyword evidence="6" id="KW-1185">Reference proteome</keyword>
<dbReference type="Gene3D" id="1.20.120.530">
    <property type="entry name" value="GntR ligand-binding domain-like"/>
    <property type="match status" value="1"/>
</dbReference>
<evidence type="ECO:0000256" key="3">
    <source>
        <dbReference type="ARBA" id="ARBA00023163"/>
    </source>
</evidence>
<dbReference type="Proteomes" id="UP001500979">
    <property type="component" value="Unassembled WGS sequence"/>
</dbReference>
<keyword evidence="1" id="KW-0805">Transcription regulation</keyword>
<dbReference type="SMART" id="SM00895">
    <property type="entry name" value="FCD"/>
    <property type="match status" value="1"/>
</dbReference>
<dbReference type="InterPro" id="IPR008920">
    <property type="entry name" value="TF_FadR/GntR_C"/>
</dbReference>
<sequence>MDPELIGLVDALQRAATPESRTGLLRLPPERELGAELNMSRGALREQLSVLEKLGFVNRTQGRGTYLQVPDASFMQLYFVLARRFGHIGPAQFEQARELLELSVVAEAARKATSADVAGLRAEVAAMIEGSRIGAVEVAIDADFNFHRRLFGIVGNPMFDFLHEGFAHVMREDLTKRRARTLEVERQADKPLFETDRVHYDIVDAIERADPDAARAAMERHFELWRRLTAETEPEATAS</sequence>
<evidence type="ECO:0000259" key="4">
    <source>
        <dbReference type="PROSITE" id="PS50949"/>
    </source>
</evidence>
<dbReference type="RefSeq" id="WP_344680463.1">
    <property type="nucleotide sequence ID" value="NZ_BAAAUX010000014.1"/>
</dbReference>
<dbReference type="PANTHER" id="PTHR43537">
    <property type="entry name" value="TRANSCRIPTIONAL REGULATOR, GNTR FAMILY"/>
    <property type="match status" value="1"/>
</dbReference>
<dbReference type="Pfam" id="PF07729">
    <property type="entry name" value="FCD"/>
    <property type="match status" value="1"/>
</dbReference>
<keyword evidence="2" id="KW-0238">DNA-binding</keyword>
<dbReference type="InterPro" id="IPR011711">
    <property type="entry name" value="GntR_C"/>
</dbReference>
<organism evidence="5 6">
    <name type="scientific">Saccharopolyspora taberi</name>
    <dbReference type="NCBI Taxonomy" id="60895"/>
    <lineage>
        <taxon>Bacteria</taxon>
        <taxon>Bacillati</taxon>
        <taxon>Actinomycetota</taxon>
        <taxon>Actinomycetes</taxon>
        <taxon>Pseudonocardiales</taxon>
        <taxon>Pseudonocardiaceae</taxon>
        <taxon>Saccharopolyspora</taxon>
    </lineage>
</organism>
<comment type="caution">
    <text evidence="5">The sequence shown here is derived from an EMBL/GenBank/DDBJ whole genome shotgun (WGS) entry which is preliminary data.</text>
</comment>
<dbReference type="InterPro" id="IPR036388">
    <property type="entry name" value="WH-like_DNA-bd_sf"/>
</dbReference>
<accession>A0ABN3VDG9</accession>
<evidence type="ECO:0000313" key="5">
    <source>
        <dbReference type="EMBL" id="GAA2794602.1"/>
    </source>
</evidence>
<evidence type="ECO:0000256" key="2">
    <source>
        <dbReference type="ARBA" id="ARBA00023125"/>
    </source>
</evidence>
<dbReference type="EMBL" id="BAAAUX010000014">
    <property type="protein sequence ID" value="GAA2794602.1"/>
    <property type="molecule type" value="Genomic_DNA"/>
</dbReference>
<dbReference type="PROSITE" id="PS50949">
    <property type="entry name" value="HTH_GNTR"/>
    <property type="match status" value="1"/>
</dbReference>
<keyword evidence="3" id="KW-0804">Transcription</keyword>
<dbReference type="PANTHER" id="PTHR43537:SF5">
    <property type="entry name" value="UXU OPERON TRANSCRIPTIONAL REGULATOR"/>
    <property type="match status" value="1"/>
</dbReference>
<name>A0ABN3VDG9_9PSEU</name>
<evidence type="ECO:0000256" key="1">
    <source>
        <dbReference type="ARBA" id="ARBA00023015"/>
    </source>
</evidence>